<sequence length="646" mass="77515">MTRIKYGYLHWTDTDIFIQKIENISQAVSQENVNDFSINDVLEIYNILRWMQSDKMIYQKQEELNQLSLQYEKILEKYLGRYMNHIIDENFQNLYDEIEWEYKEDFWTLFERYKIYKKVSSGTFKKVIYKSRVLITQILEHSQIVKFYTEVLREWFLNTPDAAKILLDKYEIHPLNTKHSICLPELSEDDINEIFMNYINSPLAHINYLEIIYGVRSNAQLPISDKVKLNAARKRKEIITDMERENKGVKIDHEICVSFRDCTIPLEEEQERQCQYYIYDRKWIANNKDYPTLLNNFIYLFGFADREMRIPLVSKKSEIPILMEKIIIRSQNDYLAGSIFYMKMALALLQVKGYYQELARQGVLLEDVIQWFFNEYLRDEFGISGFTIKLPSASSSYLEKCRHMLPEMESVLKQFKLYVEDGEIDHELLQMTSGTVGVSQIPSLLKNKYIYGTGSEFEHIQYLLFSDQCLLHWVSRINKNYKSFSELITHENVKKEDFSEASLDDLEWLAKNGWILYDKDGYVKIKDWYLFSIMLDLHKNEVINSYYYSPKFRRLFDLLYDKRIIKMESTLFSLPEQNWIDYLLNKSKYNNGLDIRNKYMHGTQSDSNDEGVHYQYYFYILLLLIEYMIKINDEFCTFFDNNNELK</sequence>
<dbReference type="AlphaFoldDB" id="A0A9D2NPZ9"/>
<reference evidence="1" key="1">
    <citation type="journal article" date="2021" name="PeerJ">
        <title>Extensive microbial diversity within the chicken gut microbiome revealed by metagenomics and culture.</title>
        <authorList>
            <person name="Gilroy R."/>
            <person name="Ravi A."/>
            <person name="Getino M."/>
            <person name="Pursley I."/>
            <person name="Horton D.L."/>
            <person name="Alikhan N.F."/>
            <person name="Baker D."/>
            <person name="Gharbi K."/>
            <person name="Hall N."/>
            <person name="Watson M."/>
            <person name="Adriaenssens E.M."/>
            <person name="Foster-Nyarko E."/>
            <person name="Jarju S."/>
            <person name="Secka A."/>
            <person name="Antonio M."/>
            <person name="Oren A."/>
            <person name="Chaudhuri R.R."/>
            <person name="La Ragione R."/>
            <person name="Hildebrand F."/>
            <person name="Pallen M.J."/>
        </authorList>
    </citation>
    <scope>NUCLEOTIDE SEQUENCE</scope>
    <source>
        <strain evidence="1">ChiW19-954</strain>
    </source>
</reference>
<evidence type="ECO:0000313" key="1">
    <source>
        <dbReference type="EMBL" id="HJC34869.1"/>
    </source>
</evidence>
<dbReference type="EMBL" id="DWWO01000118">
    <property type="protein sequence ID" value="HJC34869.1"/>
    <property type="molecule type" value="Genomic_DNA"/>
</dbReference>
<protein>
    <submittedName>
        <fullName evidence="1">Uncharacterized protein</fullName>
    </submittedName>
</protein>
<name>A0A9D2NPZ9_9FIRM</name>
<proteinExistence type="predicted"/>
<comment type="caution">
    <text evidence="1">The sequence shown here is derived from an EMBL/GenBank/DDBJ whole genome shotgun (WGS) entry which is preliminary data.</text>
</comment>
<reference evidence="1" key="2">
    <citation type="submission" date="2021-04" db="EMBL/GenBank/DDBJ databases">
        <authorList>
            <person name="Gilroy R."/>
        </authorList>
    </citation>
    <scope>NUCLEOTIDE SEQUENCE</scope>
    <source>
        <strain evidence="1">ChiW19-954</strain>
    </source>
</reference>
<gene>
    <name evidence="1" type="ORF">H9758_09820</name>
</gene>
<accession>A0A9D2NPZ9</accession>
<organism evidence="1 2">
    <name type="scientific">Candidatus Mediterraneibacter faecipullorum</name>
    <dbReference type="NCBI Taxonomy" id="2838670"/>
    <lineage>
        <taxon>Bacteria</taxon>
        <taxon>Bacillati</taxon>
        <taxon>Bacillota</taxon>
        <taxon>Clostridia</taxon>
        <taxon>Lachnospirales</taxon>
        <taxon>Lachnospiraceae</taxon>
        <taxon>Mediterraneibacter</taxon>
    </lineage>
</organism>
<dbReference type="Proteomes" id="UP000823890">
    <property type="component" value="Unassembled WGS sequence"/>
</dbReference>
<evidence type="ECO:0000313" key="2">
    <source>
        <dbReference type="Proteomes" id="UP000823890"/>
    </source>
</evidence>